<gene>
    <name evidence="2" type="ORF">CLCR_08738</name>
</gene>
<dbReference type="eggNOG" id="ENOG502S0SX">
    <property type="taxonomic scope" value="Eukaryota"/>
</dbReference>
<dbReference type="Gene3D" id="3.40.50.720">
    <property type="entry name" value="NAD(P)-binding Rossmann-like Domain"/>
    <property type="match status" value="1"/>
</dbReference>
<protein>
    <submittedName>
        <fullName evidence="2">Putative short-chain dehydrogenases/reductase</fullName>
    </submittedName>
</protein>
<dbReference type="AlphaFoldDB" id="A0A1C1CV22"/>
<evidence type="ECO:0000313" key="3">
    <source>
        <dbReference type="Proteomes" id="UP000094526"/>
    </source>
</evidence>
<evidence type="ECO:0000256" key="1">
    <source>
        <dbReference type="ARBA" id="ARBA00023002"/>
    </source>
</evidence>
<dbReference type="SUPFAM" id="SSF51735">
    <property type="entry name" value="NAD(P)-binding Rossmann-fold domains"/>
    <property type="match status" value="1"/>
</dbReference>
<dbReference type="VEuPathDB" id="FungiDB:CLCR_08738"/>
<comment type="caution">
    <text evidence="2">The sequence shown here is derived from an EMBL/GenBank/DDBJ whole genome shotgun (WGS) entry which is preliminary data.</text>
</comment>
<accession>A0A1C1CV22</accession>
<dbReference type="InterPro" id="IPR036291">
    <property type="entry name" value="NAD(P)-bd_dom_sf"/>
</dbReference>
<dbReference type="Proteomes" id="UP000094526">
    <property type="component" value="Unassembled WGS sequence"/>
</dbReference>
<keyword evidence="3" id="KW-1185">Reference proteome</keyword>
<dbReference type="VEuPathDB" id="FungiDB:G647_05828"/>
<dbReference type="STRING" id="86049.A0A1C1CV22"/>
<dbReference type="PANTHER" id="PTHR47534">
    <property type="entry name" value="YALI0E05731P"/>
    <property type="match status" value="1"/>
</dbReference>
<sequence>MVQLDVIRAANTALFQGRPFVAVFAGATSGIGEATLRAFATASGVHGKGLRAYVVGRRKEATEEILADCSRLCPDGNFIFVHAKDLALLEEVDKVCSEITRAERETAGKDSAEIDLLFMSQGDFNFSPRRAGYPLIISPDTKEGLEFRVALLYYSRMRFISNLLPLLLASDLPAHVISVFAAGMEGEFHLNDMSIRDPRHWGTLTVRSHVCVMHTFFFERLAEQHRGKLSLVHLFPGMVMTKAFQNPGVPLWGKLMFKIFRPILSVFATPVSESGERTLFLASPQRFPVCRGSGDQPTKAASAGSPNLVVATGTDGKIGSGAYAVDIDGETCHKAKTIEKYRAEGVGEKIWEHTMKVFDIIASGNVWAE</sequence>
<name>A0A1C1CV22_9EURO</name>
<evidence type="ECO:0000313" key="2">
    <source>
        <dbReference type="EMBL" id="OCT52342.1"/>
    </source>
</evidence>
<keyword evidence="1" id="KW-0560">Oxidoreductase</keyword>
<organism evidence="2 3">
    <name type="scientific">Cladophialophora carrionii</name>
    <dbReference type="NCBI Taxonomy" id="86049"/>
    <lineage>
        <taxon>Eukaryota</taxon>
        <taxon>Fungi</taxon>
        <taxon>Dikarya</taxon>
        <taxon>Ascomycota</taxon>
        <taxon>Pezizomycotina</taxon>
        <taxon>Eurotiomycetes</taxon>
        <taxon>Chaetothyriomycetidae</taxon>
        <taxon>Chaetothyriales</taxon>
        <taxon>Herpotrichiellaceae</taxon>
        <taxon>Cladophialophora</taxon>
    </lineage>
</organism>
<dbReference type="InterPro" id="IPR052228">
    <property type="entry name" value="Sec_Metab_Biosynth_Oxidored"/>
</dbReference>
<dbReference type="EMBL" id="LGRB01000009">
    <property type="protein sequence ID" value="OCT52342.1"/>
    <property type="molecule type" value="Genomic_DNA"/>
</dbReference>
<dbReference type="OrthoDB" id="2898509at2759"/>
<reference evidence="3" key="1">
    <citation type="submission" date="2015-07" db="EMBL/GenBank/DDBJ databases">
        <authorList>
            <person name="Teixeira M.M."/>
            <person name="Souza R.C."/>
            <person name="Almeida L.G."/>
            <person name="Vicente V.A."/>
            <person name="de Hoog S."/>
            <person name="Bocca A.L."/>
            <person name="de Almeida S.R."/>
            <person name="Vasconcelos A.T."/>
            <person name="Felipe M.S."/>
        </authorList>
    </citation>
    <scope>NUCLEOTIDE SEQUENCE [LARGE SCALE GENOMIC DNA]</scope>
    <source>
        <strain evidence="3">KSF</strain>
    </source>
</reference>
<dbReference type="PANTHER" id="PTHR47534:SF3">
    <property type="entry name" value="ALCOHOL DEHYDROGENASE-LIKE C-TERMINAL DOMAIN-CONTAINING PROTEIN"/>
    <property type="match status" value="1"/>
</dbReference>
<dbReference type="GO" id="GO:0016491">
    <property type="term" value="F:oxidoreductase activity"/>
    <property type="evidence" value="ECO:0007669"/>
    <property type="project" value="UniProtKB-KW"/>
</dbReference>
<proteinExistence type="predicted"/>